<protein>
    <submittedName>
        <fullName evidence="1">Patj homolog</fullName>
    </submittedName>
</protein>
<dbReference type="WBParaSite" id="MCU_005374-RH">
    <property type="protein sequence ID" value="MCU_005374-RH"/>
    <property type="gene ID" value="MCU_005374"/>
</dbReference>
<reference evidence="1" key="1">
    <citation type="submission" date="2019-11" db="UniProtKB">
        <authorList>
            <consortium name="WormBaseParasite"/>
        </authorList>
    </citation>
    <scope>IDENTIFICATION</scope>
</reference>
<proteinExistence type="predicted"/>
<accession>A0A5K3F411</accession>
<name>A0A5K3F411_MESCO</name>
<dbReference type="AlphaFoldDB" id="A0A5K3F411"/>
<organism evidence="1">
    <name type="scientific">Mesocestoides corti</name>
    <name type="common">Flatworm</name>
    <dbReference type="NCBI Taxonomy" id="53468"/>
    <lineage>
        <taxon>Eukaryota</taxon>
        <taxon>Metazoa</taxon>
        <taxon>Spiralia</taxon>
        <taxon>Lophotrochozoa</taxon>
        <taxon>Platyhelminthes</taxon>
        <taxon>Cestoda</taxon>
        <taxon>Eucestoda</taxon>
        <taxon>Cyclophyllidea</taxon>
        <taxon>Mesocestoididae</taxon>
        <taxon>Mesocestoides</taxon>
    </lineage>
</organism>
<sequence length="41" mass="5022">MVMKKSLRHYVTSIISFANSRSRNKFRDRSFEFFGKYPIYL</sequence>
<evidence type="ECO:0000313" key="1">
    <source>
        <dbReference type="WBParaSite" id="MCU_005374-RH"/>
    </source>
</evidence>